<keyword evidence="3" id="KW-0732">Signal</keyword>
<reference evidence="6 7" key="1">
    <citation type="submission" date="2024-09" db="EMBL/GenBank/DDBJ databases">
        <authorList>
            <person name="Sun Q."/>
            <person name="Mori K."/>
        </authorList>
    </citation>
    <scope>NUCLEOTIDE SEQUENCE [LARGE SCALE GENOMIC DNA]</scope>
    <source>
        <strain evidence="6 7">CGMCC 1.15906</strain>
    </source>
</reference>
<dbReference type="Pfam" id="PF20990">
    <property type="entry name" value="DUF2207_C"/>
    <property type="match status" value="1"/>
</dbReference>
<keyword evidence="2" id="KW-1133">Transmembrane helix</keyword>
<evidence type="ECO:0000313" key="7">
    <source>
        <dbReference type="Proteomes" id="UP001589890"/>
    </source>
</evidence>
<evidence type="ECO:0000313" key="6">
    <source>
        <dbReference type="EMBL" id="MFC0625702.1"/>
    </source>
</evidence>
<feature type="transmembrane region" description="Helical" evidence="2">
    <location>
        <begin position="476"/>
        <end position="494"/>
    </location>
</feature>
<feature type="domain" description="Predicted membrane protein YciQ-like C-terminal" evidence="5">
    <location>
        <begin position="322"/>
        <end position="554"/>
    </location>
</feature>
<evidence type="ECO:0000256" key="3">
    <source>
        <dbReference type="SAM" id="SignalP"/>
    </source>
</evidence>
<sequence length="633" mass="66488">MRRGLTALLLAVFGVLLLSTTASPASAVSAQPRALDDVVDLMRVDYNVTTDGVLQVKETIVYRFGAGSGRHGMFRDLVVREKWADDKSKDQRYDIANIRVSSPSGDSAEFTQEVTKRSGHRDQNLRLKIGSPDRTIIDATATYVIEYDVRGALRHFDDHSELFWDATGDDWRAMLKNVVVSVQVPQGVTQVKCFGGPDGSTQPCQQATIQAGRGVFTETNIEPKSQLTVVAGIKAGVVSNDTPIVVNPPGPLERVGLSLWQMLLSLAATAAALAAGVGYYRRGFRDERFAGLPPGAFPPAGSNPPVVKDELREDQIPVAFAPPPIAVGEAGLLIDSVANTTETAATLIDMAVRGGVRIENLGSEQRAVLLDPAVATRNHEQVLVQSLFPGLQPGTAITLKRRPTGDTSMRMAHDAMIAALRGQINQYGWYIKPPRAAASGMGALQCACLGIVGMFALFIGLGGAVVAAAAGGPGPATAVAIPLLGAVVGLVLYFSKKSKGKKTATGRAMADQLVGFRTYLATAEADQLRFEEGEDIFSKYLPWAIAFGIADRWQAICAQLVAAGRIPPDPYWYYGPSYYTSGYSAGQLQQSVASTFDPPPAPANSGGGGGSSSGFSGGGSSGGGGGGGGGGSW</sequence>
<evidence type="ECO:0000259" key="5">
    <source>
        <dbReference type="Pfam" id="PF20990"/>
    </source>
</evidence>
<dbReference type="EMBL" id="JBHLTC010000018">
    <property type="protein sequence ID" value="MFC0625702.1"/>
    <property type="molecule type" value="Genomic_DNA"/>
</dbReference>
<feature type="compositionally biased region" description="Gly residues" evidence="1">
    <location>
        <begin position="605"/>
        <end position="633"/>
    </location>
</feature>
<evidence type="ECO:0000259" key="4">
    <source>
        <dbReference type="Pfam" id="PF09972"/>
    </source>
</evidence>
<proteinExistence type="predicted"/>
<feature type="signal peptide" evidence="3">
    <location>
        <begin position="1"/>
        <end position="27"/>
    </location>
</feature>
<keyword evidence="7" id="KW-1185">Reference proteome</keyword>
<accession>A0ABV6QQ33</accession>
<dbReference type="Proteomes" id="UP001589890">
    <property type="component" value="Unassembled WGS sequence"/>
</dbReference>
<keyword evidence="2" id="KW-0812">Transmembrane</keyword>
<evidence type="ECO:0000256" key="1">
    <source>
        <dbReference type="SAM" id="MobiDB-lite"/>
    </source>
</evidence>
<dbReference type="InterPro" id="IPR048389">
    <property type="entry name" value="YciQ-like_C"/>
</dbReference>
<feature type="chain" id="PRO_5045808904" evidence="3">
    <location>
        <begin position="28"/>
        <end position="633"/>
    </location>
</feature>
<evidence type="ECO:0000256" key="2">
    <source>
        <dbReference type="SAM" id="Phobius"/>
    </source>
</evidence>
<gene>
    <name evidence="6" type="ORF">ACFFGN_16615</name>
</gene>
<organism evidence="6 7">
    <name type="scientific">Kribbella deserti</name>
    <dbReference type="NCBI Taxonomy" id="1926257"/>
    <lineage>
        <taxon>Bacteria</taxon>
        <taxon>Bacillati</taxon>
        <taxon>Actinomycetota</taxon>
        <taxon>Actinomycetes</taxon>
        <taxon>Propionibacteriales</taxon>
        <taxon>Kribbellaceae</taxon>
        <taxon>Kribbella</taxon>
    </lineage>
</organism>
<comment type="caution">
    <text evidence="6">The sequence shown here is derived from an EMBL/GenBank/DDBJ whole genome shotgun (WGS) entry which is preliminary data.</text>
</comment>
<dbReference type="Pfam" id="PF09972">
    <property type="entry name" value="DUF2207"/>
    <property type="match status" value="1"/>
</dbReference>
<dbReference type="RefSeq" id="WP_380048384.1">
    <property type="nucleotide sequence ID" value="NZ_JBHLTC010000018.1"/>
</dbReference>
<name>A0ABV6QQ33_9ACTN</name>
<feature type="transmembrane region" description="Helical" evidence="2">
    <location>
        <begin position="259"/>
        <end position="280"/>
    </location>
</feature>
<protein>
    <submittedName>
        <fullName evidence="6">DUF2207 domain-containing protein</fullName>
    </submittedName>
</protein>
<feature type="region of interest" description="Disordered" evidence="1">
    <location>
        <begin position="592"/>
        <end position="633"/>
    </location>
</feature>
<feature type="transmembrane region" description="Helical" evidence="2">
    <location>
        <begin position="442"/>
        <end position="470"/>
    </location>
</feature>
<feature type="domain" description="DUF2207" evidence="4">
    <location>
        <begin position="41"/>
        <end position="232"/>
    </location>
</feature>
<dbReference type="InterPro" id="IPR018702">
    <property type="entry name" value="DUF2207"/>
</dbReference>
<keyword evidence="2" id="KW-0472">Membrane</keyword>